<feature type="region of interest" description="Disordered" evidence="1">
    <location>
        <begin position="467"/>
        <end position="492"/>
    </location>
</feature>
<accession>A0A0R2LDU2</accession>
<protein>
    <recommendedName>
        <fullName evidence="4">WxL domain-containing protein</fullName>
    </recommendedName>
</protein>
<dbReference type="Proteomes" id="UP000051006">
    <property type="component" value="Unassembled WGS sequence"/>
</dbReference>
<dbReference type="STRING" id="993692.IV57_GL002414"/>
<keyword evidence="3" id="KW-1185">Reference proteome</keyword>
<dbReference type="PATRIC" id="fig|993692.3.peg.2461"/>
<dbReference type="AlphaFoldDB" id="A0A0R2LDU2"/>
<evidence type="ECO:0008006" key="4">
    <source>
        <dbReference type="Google" id="ProtNLM"/>
    </source>
</evidence>
<reference evidence="2 3" key="1">
    <citation type="journal article" date="2015" name="Genome Announc.">
        <title>Expanding the biotechnology potential of lactobacilli through comparative genomics of 213 strains and associated genera.</title>
        <authorList>
            <person name="Sun Z."/>
            <person name="Harris H.M."/>
            <person name="McCann A."/>
            <person name="Guo C."/>
            <person name="Argimon S."/>
            <person name="Zhang W."/>
            <person name="Yang X."/>
            <person name="Jeffery I.B."/>
            <person name="Cooney J.C."/>
            <person name="Kagawa T.F."/>
            <person name="Liu W."/>
            <person name="Song Y."/>
            <person name="Salvetti E."/>
            <person name="Wrobel A."/>
            <person name="Rasinkangas P."/>
            <person name="Parkhill J."/>
            <person name="Rea M.C."/>
            <person name="O'Sullivan O."/>
            <person name="Ritari J."/>
            <person name="Douillard F.P."/>
            <person name="Paul Ross R."/>
            <person name="Yang R."/>
            <person name="Briner A.E."/>
            <person name="Felis G.E."/>
            <person name="de Vos W.M."/>
            <person name="Barrangou R."/>
            <person name="Klaenhammer T.R."/>
            <person name="Caufield P.W."/>
            <person name="Cui Y."/>
            <person name="Zhang H."/>
            <person name="O'Toole P.W."/>
        </authorList>
    </citation>
    <scope>NUCLEOTIDE SEQUENCE [LARGE SCALE GENOMIC DNA]</scope>
    <source>
        <strain evidence="2 3">DSM 24716</strain>
    </source>
</reference>
<comment type="caution">
    <text evidence="2">The sequence shown here is derived from an EMBL/GenBank/DDBJ whole genome shotgun (WGS) entry which is preliminary data.</text>
</comment>
<dbReference type="EMBL" id="JQCF01000008">
    <property type="protein sequence ID" value="KRN99601.1"/>
    <property type="molecule type" value="Genomic_DNA"/>
</dbReference>
<sequence>MMSLIVSLSPTTIQAAVDSNSKVESSNNAVNQIVQASAQASYERATDVSDLTSVFNKTDVSQPDKTSLLNALTSPIVIITKSDPSASGVTNGPPSSTGDVYLQANVSYLVRSFTQDTNANAATTTTITLRRTSDNGVANATINSFTIYDGADHTGPTVANIGKSKTNKWGDKVTVPNDDSRTAIVTSNIKGGSNPYASRVNGGSIALQVNFNSASGVGGATANITILAANVKANNNNSVIFNDTMIHFWIDDTLRKKLITDTIAKAQAEAGSYTPTVTVTWHVVKTDGQDDGGDDSTKSTIASTIDTTDPDQLDLNPDAFDFDYSFYRDEPGKDGTGPLYVYADISMNYMTKKSGDIFAKKPTPKVYHTFIDSNPYAAASGPSSQEDVPEVSMTNTVNNKTTPGNDSTTHETNDTVDHTMANDAILFTSNLTVKFGDYSSGAIVDGVYKTEIPKGMTISDVSIVSANNSTTTNPQPIPDDDITVEDDPSDSNKSILTAKEISLPETNNSSASQTNYTLTFHGQAPADYDNSIAFTPTFDGSGGNDHSGNSFPIDQAVGTTNFINFDKSETGELKMVPQDIDFGTINSLVGKDTLKKRVTPSSSENVLDVSDNRAVKNGQTVSISATGLVLETDGSVKFPGSLVFRDKDGNDQTVDDNGNVPINMTQDGEAVPSVRWSPNEGLLLKIQGNKVIPHGKYTTKLSWSITDSVPNI</sequence>
<name>A0A0R2LDU2_9LACO</name>
<gene>
    <name evidence="2" type="ORF">IV57_GL002414</name>
</gene>
<proteinExistence type="predicted"/>
<evidence type="ECO:0000313" key="2">
    <source>
        <dbReference type="EMBL" id="KRN99601.1"/>
    </source>
</evidence>
<feature type="compositionally biased region" description="Acidic residues" evidence="1">
    <location>
        <begin position="478"/>
        <end position="489"/>
    </location>
</feature>
<evidence type="ECO:0000256" key="1">
    <source>
        <dbReference type="SAM" id="MobiDB-lite"/>
    </source>
</evidence>
<organism evidence="2 3">
    <name type="scientific">Companilactobacillus kimchiensis</name>
    <dbReference type="NCBI Taxonomy" id="993692"/>
    <lineage>
        <taxon>Bacteria</taxon>
        <taxon>Bacillati</taxon>
        <taxon>Bacillota</taxon>
        <taxon>Bacilli</taxon>
        <taxon>Lactobacillales</taxon>
        <taxon>Lactobacillaceae</taxon>
        <taxon>Companilactobacillus</taxon>
    </lineage>
</organism>
<evidence type="ECO:0000313" key="3">
    <source>
        <dbReference type="Proteomes" id="UP000051006"/>
    </source>
</evidence>